<keyword evidence="1" id="KW-0444">Lipid biosynthesis</keyword>
<keyword evidence="4" id="KW-0276">Fatty acid metabolism</keyword>
<name>A0A1M6UF00_9GAMM</name>
<evidence type="ECO:0000313" key="5">
    <source>
        <dbReference type="EMBL" id="SHK67776.1"/>
    </source>
</evidence>
<keyword evidence="6" id="KW-1185">Reference proteome</keyword>
<evidence type="ECO:0000256" key="4">
    <source>
        <dbReference type="ARBA" id="ARBA00023160"/>
    </source>
</evidence>
<proteinExistence type="predicted"/>
<organism evidence="5 6">
    <name type="scientific">Marinobacter antarcticus</name>
    <dbReference type="NCBI Taxonomy" id="564117"/>
    <lineage>
        <taxon>Bacteria</taxon>
        <taxon>Pseudomonadati</taxon>
        <taxon>Pseudomonadota</taxon>
        <taxon>Gammaproteobacteria</taxon>
        <taxon>Pseudomonadales</taxon>
        <taxon>Marinobacteraceae</taxon>
        <taxon>Marinobacter</taxon>
    </lineage>
</organism>
<dbReference type="PIRSF" id="PIRSF011489">
    <property type="entry name" value="DUF479"/>
    <property type="match status" value="1"/>
</dbReference>
<dbReference type="GO" id="GO:0008770">
    <property type="term" value="F:[acyl-carrier-protein] phosphodiesterase activity"/>
    <property type="evidence" value="ECO:0007669"/>
    <property type="project" value="InterPro"/>
</dbReference>
<gene>
    <name evidence="5" type="ORF">SAMN05216369_2790</name>
</gene>
<accession>A0A1M6UF00</accession>
<keyword evidence="3" id="KW-0443">Lipid metabolism</keyword>
<dbReference type="Pfam" id="PF04336">
    <property type="entry name" value="ACP_PD"/>
    <property type="match status" value="1"/>
</dbReference>
<evidence type="ECO:0000313" key="6">
    <source>
        <dbReference type="Proteomes" id="UP000184497"/>
    </source>
</evidence>
<protein>
    <submittedName>
        <fullName evidence="5">Acyl carrier protein phosphodiesterase</fullName>
    </submittedName>
</protein>
<dbReference type="AlphaFoldDB" id="A0A1M6UF00"/>
<evidence type="ECO:0000256" key="1">
    <source>
        <dbReference type="ARBA" id="ARBA00022516"/>
    </source>
</evidence>
<sequence length="211" mass="23914">MRIDAVSVTDSNPTDAGTQRLNHLAHLFLAPNSPEARVGSLLGDFTRGVDLAALPDSVRLGVRHHLAVDSFTDKHPDVLASKRLFSAQRRRFAGVALDILYDHFLLLHWSEFTDADQNTFIKDVYTELQANEDLMTPVMSRTTRHMVSHDWFGSYRDLDNIGYALDRVAARIRFQNSFAGIIDEIRPVHSELEERFLSFFPDLQEFAGGIE</sequence>
<keyword evidence="2" id="KW-0378">Hydrolase</keyword>
<dbReference type="STRING" id="564117.SAMN05216369_2790"/>
<keyword evidence="4" id="KW-0275">Fatty acid biosynthesis</keyword>
<dbReference type="GO" id="GO:0006633">
    <property type="term" value="P:fatty acid biosynthetic process"/>
    <property type="evidence" value="ECO:0007669"/>
    <property type="project" value="UniProtKB-KW"/>
</dbReference>
<evidence type="ECO:0000256" key="2">
    <source>
        <dbReference type="ARBA" id="ARBA00022801"/>
    </source>
</evidence>
<evidence type="ECO:0000256" key="3">
    <source>
        <dbReference type="ARBA" id="ARBA00023098"/>
    </source>
</evidence>
<dbReference type="EMBL" id="FRAQ01000002">
    <property type="protein sequence ID" value="SHK67776.1"/>
    <property type="molecule type" value="Genomic_DNA"/>
</dbReference>
<reference evidence="6" key="1">
    <citation type="submission" date="2016-11" db="EMBL/GenBank/DDBJ databases">
        <authorList>
            <person name="Varghese N."/>
            <person name="Submissions S."/>
        </authorList>
    </citation>
    <scope>NUCLEOTIDE SEQUENCE [LARGE SCALE GENOMIC DNA]</scope>
    <source>
        <strain evidence="6">CGMCC 1.10835</strain>
    </source>
</reference>
<dbReference type="PANTHER" id="PTHR38764:SF1">
    <property type="entry name" value="ACYL CARRIER PROTEIN PHOSPHODIESTERASE"/>
    <property type="match status" value="1"/>
</dbReference>
<dbReference type="InterPro" id="IPR007431">
    <property type="entry name" value="ACP_PD"/>
</dbReference>
<dbReference type="PANTHER" id="PTHR38764">
    <property type="entry name" value="ACYL CARRIER PROTEIN PHOSPHODIESTERASE"/>
    <property type="match status" value="1"/>
</dbReference>
<dbReference type="Proteomes" id="UP000184497">
    <property type="component" value="Unassembled WGS sequence"/>
</dbReference>